<organism evidence="2 3">
    <name type="scientific">Amycolatopsis minnesotensis</name>
    <dbReference type="NCBI Taxonomy" id="337894"/>
    <lineage>
        <taxon>Bacteria</taxon>
        <taxon>Bacillati</taxon>
        <taxon>Actinomycetota</taxon>
        <taxon>Actinomycetes</taxon>
        <taxon>Pseudonocardiales</taxon>
        <taxon>Pseudonocardiaceae</taxon>
        <taxon>Amycolatopsis</taxon>
    </lineage>
</organism>
<feature type="transmembrane region" description="Helical" evidence="1">
    <location>
        <begin position="34"/>
        <end position="51"/>
    </location>
</feature>
<keyword evidence="1" id="KW-0472">Membrane</keyword>
<proteinExistence type="predicted"/>
<keyword evidence="3" id="KW-1185">Reference proteome</keyword>
<protein>
    <submittedName>
        <fullName evidence="2">Uncharacterized protein</fullName>
    </submittedName>
</protein>
<reference evidence="3" key="1">
    <citation type="journal article" date="2019" name="Int. J. Syst. Evol. Microbiol.">
        <title>The Global Catalogue of Microorganisms (GCM) 10K type strain sequencing project: providing services to taxonomists for standard genome sequencing and annotation.</title>
        <authorList>
            <consortium name="The Broad Institute Genomics Platform"/>
            <consortium name="The Broad Institute Genome Sequencing Center for Infectious Disease"/>
            <person name="Wu L."/>
            <person name="Ma J."/>
        </authorList>
    </citation>
    <scope>NUCLEOTIDE SEQUENCE [LARGE SCALE GENOMIC DNA]</scope>
    <source>
        <strain evidence="3">JCM 14545</strain>
    </source>
</reference>
<dbReference type="EMBL" id="BAAANN010000034">
    <property type="protein sequence ID" value="GAA1981085.1"/>
    <property type="molecule type" value="Genomic_DNA"/>
</dbReference>
<keyword evidence="1" id="KW-0812">Transmembrane</keyword>
<dbReference type="Proteomes" id="UP001501116">
    <property type="component" value="Unassembled WGS sequence"/>
</dbReference>
<name>A0ABP5DLF8_9PSEU</name>
<evidence type="ECO:0000256" key="1">
    <source>
        <dbReference type="SAM" id="Phobius"/>
    </source>
</evidence>
<sequence>MAKLRPLQMRNIAAAVVMAIALVAYLIIGGPWWVVLIMVAAIALSIASAILNRPDQGGR</sequence>
<dbReference type="RefSeq" id="WP_344428365.1">
    <property type="nucleotide sequence ID" value="NZ_BAAANN010000034.1"/>
</dbReference>
<evidence type="ECO:0000313" key="3">
    <source>
        <dbReference type="Proteomes" id="UP001501116"/>
    </source>
</evidence>
<evidence type="ECO:0000313" key="2">
    <source>
        <dbReference type="EMBL" id="GAA1981085.1"/>
    </source>
</evidence>
<feature type="transmembrane region" description="Helical" evidence="1">
    <location>
        <begin position="12"/>
        <end position="28"/>
    </location>
</feature>
<comment type="caution">
    <text evidence="2">The sequence shown here is derived from an EMBL/GenBank/DDBJ whole genome shotgun (WGS) entry which is preliminary data.</text>
</comment>
<keyword evidence="1" id="KW-1133">Transmembrane helix</keyword>
<accession>A0ABP5DLF8</accession>
<gene>
    <name evidence="2" type="ORF">GCM10009754_67260</name>
</gene>